<dbReference type="AlphaFoldDB" id="C7P6R4"/>
<dbReference type="GO" id="GO:0016226">
    <property type="term" value="P:iron-sulfur cluster assembly"/>
    <property type="evidence" value="ECO:0007669"/>
    <property type="project" value="InterPro"/>
</dbReference>
<keyword evidence="10" id="KW-1185">Reference proteome</keyword>
<keyword evidence="1 8" id="KW-0479">Metal-binding</keyword>
<protein>
    <recommendedName>
        <fullName evidence="7 8">Iron-sulfur cluster carrier protein</fullName>
    </recommendedName>
</protein>
<dbReference type="PANTHER" id="PTHR23264:SF19">
    <property type="entry name" value="CYTOSOLIC FE-S CLUSTER ASSEMBLY FACTOR NUBP2"/>
    <property type="match status" value="1"/>
</dbReference>
<evidence type="ECO:0000256" key="1">
    <source>
        <dbReference type="ARBA" id="ARBA00022723"/>
    </source>
</evidence>
<comment type="function">
    <text evidence="6 8">Binds and transfers iron-sulfur (Fe-S) clusters to target apoproteins. Can hydrolyze ATP.</text>
</comment>
<reference evidence="9" key="1">
    <citation type="submission" date="2009-08" db="EMBL/GenBank/DDBJ databases">
        <title>Complete sequence of chromosome of Methanocaldococcus fervens AG86.</title>
        <authorList>
            <consortium name="US DOE Joint Genome Institute"/>
            <person name="Lucas S."/>
            <person name="Copeland A."/>
            <person name="Lapidus A."/>
            <person name="Glavina del Rio T."/>
            <person name="Tice H."/>
            <person name="Bruce D."/>
            <person name="Goodwin L."/>
            <person name="Pitluck S."/>
            <person name="Chertkov O."/>
            <person name="Detter J.C."/>
            <person name="Han C."/>
            <person name="Tapia R."/>
            <person name="Larimer F."/>
            <person name="Land M."/>
            <person name="Hauser L."/>
            <person name="Kyrpides N."/>
            <person name="Ovchinnikova G."/>
            <person name="Lupa-Sieprawska M."/>
            <person name="Whitman W.B."/>
        </authorList>
    </citation>
    <scope>NUCLEOTIDE SEQUENCE [LARGE SCALE GENOMIC DNA]</scope>
    <source>
        <strain evidence="9">AG86</strain>
    </source>
</reference>
<sequence length="297" mass="32073">MRKNGETMAECDGNCNSCASKNTCSDTKKLLAQQDKKIRENMSKIKHKIVILSGKGGVGKSTVTVNLAAALNLMGKKVGVLDADIHGPNIPKMLGVENAQPMVGPAGIFPIVTKEGIRTMSISYLLPDDKTPVIWRGPKVSGAIRQFLADVAWGELDYLLIDTPPGTGDEQLTIMQSIPDIDGAIVVTTPEEVSILDVKKSITMARMLNILILGIIENMSGFVCPHCNKVVDVFGRGGGEKAAKEFGVEFLGRIPLDVKAREASDKGIPMVLLDCKASEEFKKIVERIVEKVEGKKE</sequence>
<dbReference type="SUPFAM" id="SSF52540">
    <property type="entry name" value="P-loop containing nucleoside triphosphate hydrolases"/>
    <property type="match status" value="1"/>
</dbReference>
<evidence type="ECO:0000256" key="4">
    <source>
        <dbReference type="ARBA" id="ARBA00023004"/>
    </source>
</evidence>
<dbReference type="CDD" id="cd02037">
    <property type="entry name" value="Mrp_NBP35"/>
    <property type="match status" value="1"/>
</dbReference>
<comment type="subunit">
    <text evidence="8">Homodimer.</text>
</comment>
<dbReference type="InterPro" id="IPR019591">
    <property type="entry name" value="Mrp/NBP35_ATP-bd"/>
</dbReference>
<dbReference type="GO" id="GO:0051536">
    <property type="term" value="F:iron-sulfur cluster binding"/>
    <property type="evidence" value="ECO:0007669"/>
    <property type="project" value="UniProtKB-UniRule"/>
</dbReference>
<organism evidence="9 10">
    <name type="scientific">Methanocaldococcus fervens (strain DSM 4213 / JCM 15782 / AG86)</name>
    <name type="common">Methanococcus fervens</name>
    <dbReference type="NCBI Taxonomy" id="573064"/>
    <lineage>
        <taxon>Archaea</taxon>
        <taxon>Methanobacteriati</taxon>
        <taxon>Methanobacteriota</taxon>
        <taxon>Methanomada group</taxon>
        <taxon>Methanococci</taxon>
        <taxon>Methanococcales</taxon>
        <taxon>Methanocaldococcaceae</taxon>
        <taxon>Methanocaldococcus</taxon>
    </lineage>
</organism>
<feature type="binding site" evidence="8">
    <location>
        <begin position="54"/>
        <end position="61"/>
    </location>
    <ligand>
        <name>ATP</name>
        <dbReference type="ChEBI" id="CHEBI:30616"/>
    </ligand>
</feature>
<dbReference type="FunFam" id="3.40.50.300:FF:001119">
    <property type="entry name" value="Iron-sulfur cluster carrier protein"/>
    <property type="match status" value="1"/>
</dbReference>
<evidence type="ECO:0000256" key="6">
    <source>
        <dbReference type="ARBA" id="ARBA00058094"/>
    </source>
</evidence>
<dbReference type="GO" id="GO:0140663">
    <property type="term" value="F:ATP-dependent FeS chaperone activity"/>
    <property type="evidence" value="ECO:0007669"/>
    <property type="project" value="InterPro"/>
</dbReference>
<keyword evidence="5 8" id="KW-0411">Iron-sulfur</keyword>
<dbReference type="HOGENOM" id="CLU_024839_0_1_2"/>
<dbReference type="InterPro" id="IPR000808">
    <property type="entry name" value="Mrp-like_CS"/>
</dbReference>
<dbReference type="GO" id="GO:0005829">
    <property type="term" value="C:cytosol"/>
    <property type="evidence" value="ECO:0007669"/>
    <property type="project" value="TreeGrafter"/>
</dbReference>
<keyword evidence="4 8" id="KW-0408">Iron</keyword>
<dbReference type="EMBL" id="CP001696">
    <property type="protein sequence ID" value="ACV24246.1"/>
    <property type="molecule type" value="Genomic_DNA"/>
</dbReference>
<dbReference type="STRING" id="573064.Mefer_0420"/>
<evidence type="ECO:0000256" key="7">
    <source>
        <dbReference type="ARBA" id="ARBA00074706"/>
    </source>
</evidence>
<dbReference type="PROSITE" id="PS01215">
    <property type="entry name" value="MRP"/>
    <property type="match status" value="1"/>
</dbReference>
<dbReference type="InterPro" id="IPR027417">
    <property type="entry name" value="P-loop_NTPase"/>
</dbReference>
<dbReference type="Gene3D" id="3.40.50.300">
    <property type="entry name" value="P-loop containing nucleotide triphosphate hydrolases"/>
    <property type="match status" value="1"/>
</dbReference>
<gene>
    <name evidence="9" type="ordered locus">Mefer_0420</name>
</gene>
<dbReference type="GO" id="GO:0005524">
    <property type="term" value="F:ATP binding"/>
    <property type="evidence" value="ECO:0007669"/>
    <property type="project" value="UniProtKB-UniRule"/>
</dbReference>
<keyword evidence="3 8" id="KW-0067">ATP-binding</keyword>
<keyword evidence="8" id="KW-0378">Hydrolase</keyword>
<evidence type="ECO:0000256" key="2">
    <source>
        <dbReference type="ARBA" id="ARBA00022741"/>
    </source>
</evidence>
<dbReference type="Proteomes" id="UP000001495">
    <property type="component" value="Chromosome"/>
</dbReference>
<evidence type="ECO:0000256" key="8">
    <source>
        <dbReference type="HAMAP-Rule" id="MF_02040"/>
    </source>
</evidence>
<dbReference type="Pfam" id="PF10609">
    <property type="entry name" value="ParA"/>
    <property type="match status" value="1"/>
</dbReference>
<dbReference type="PANTHER" id="PTHR23264">
    <property type="entry name" value="NUCLEOTIDE-BINDING PROTEIN NBP35 YEAST -RELATED"/>
    <property type="match status" value="1"/>
</dbReference>
<proteinExistence type="inferred from homology"/>
<dbReference type="KEGG" id="mfe:Mefer_0420"/>
<evidence type="ECO:0000256" key="3">
    <source>
        <dbReference type="ARBA" id="ARBA00022840"/>
    </source>
</evidence>
<dbReference type="GO" id="GO:0016887">
    <property type="term" value="F:ATP hydrolysis activity"/>
    <property type="evidence" value="ECO:0007669"/>
    <property type="project" value="UniProtKB-UniRule"/>
</dbReference>
<keyword evidence="2 8" id="KW-0547">Nucleotide-binding</keyword>
<dbReference type="InterPro" id="IPR033756">
    <property type="entry name" value="YlxH/NBP35"/>
</dbReference>
<comment type="similarity">
    <text evidence="8">Belongs to the Mrp/NBP35 ATP-binding proteins family.</text>
</comment>
<dbReference type="HAMAP" id="MF_02040">
    <property type="entry name" value="Mrp_NBP35"/>
    <property type="match status" value="1"/>
</dbReference>
<name>C7P6R4_METFA</name>
<evidence type="ECO:0000256" key="5">
    <source>
        <dbReference type="ARBA" id="ARBA00023014"/>
    </source>
</evidence>
<evidence type="ECO:0000313" key="10">
    <source>
        <dbReference type="Proteomes" id="UP000001495"/>
    </source>
</evidence>
<accession>C7P6R4</accession>
<evidence type="ECO:0000313" key="9">
    <source>
        <dbReference type="EMBL" id="ACV24246.1"/>
    </source>
</evidence>
<dbReference type="GO" id="GO:0046872">
    <property type="term" value="F:metal ion binding"/>
    <property type="evidence" value="ECO:0007669"/>
    <property type="project" value="UniProtKB-KW"/>
</dbReference>
<dbReference type="eggNOG" id="arCOG00585">
    <property type="taxonomic scope" value="Archaea"/>
</dbReference>